<dbReference type="SUPFAM" id="SSF103473">
    <property type="entry name" value="MFS general substrate transporter"/>
    <property type="match status" value="1"/>
</dbReference>
<organism evidence="5 6">
    <name type="scientific">Pseudomonas segetis</name>
    <dbReference type="NCBI Taxonomy" id="298908"/>
    <lineage>
        <taxon>Bacteria</taxon>
        <taxon>Pseudomonadati</taxon>
        <taxon>Pseudomonadota</taxon>
        <taxon>Gammaproteobacteria</taxon>
        <taxon>Pseudomonadales</taxon>
        <taxon>Pseudomonadaceae</taxon>
        <taxon>Pseudomonas</taxon>
    </lineage>
</organism>
<sequence>MKPASKTLLLIALIVAAINLRPGITSLAPLIERIAEELALSRTVISLTTALPVLCMGLLAPFAPRLAVRFGLERTVTLCLMLITGALAIRLIGDTTAILIGSAVVMGAAIAIAGPLLSGFIKRHFIGRVGKVVAWYSLSMAIGGAAGAVLTVPATQLLGDNWSRGLAAWALLGIAGVVLWLFVPNLKVTEETAGQPAGLPWAKPRAWMISGFFALQAGLFYAIATWAVARYHEAGLSLLHSNNLFGTIMLMGLPSAFLLPWLAQRFNNRYILLMICGATSALCLAMIAFMPRLLPEVWAVALGFALSGSFALSLVLPLYEAESPLDVSRWTAMMLFMGYSFGSLMPVISGFVRDASGTYQMPFAMMTGMAVVMTVLAGFLRHGARSAR</sequence>
<dbReference type="InterPro" id="IPR036259">
    <property type="entry name" value="MFS_trans_sf"/>
</dbReference>
<feature type="transmembrane region" description="Helical" evidence="4">
    <location>
        <begin position="244"/>
        <end position="263"/>
    </location>
</feature>
<evidence type="ECO:0000256" key="1">
    <source>
        <dbReference type="ARBA" id="ARBA00022692"/>
    </source>
</evidence>
<feature type="transmembrane region" description="Helical" evidence="4">
    <location>
        <begin position="166"/>
        <end position="186"/>
    </location>
</feature>
<evidence type="ECO:0000256" key="4">
    <source>
        <dbReference type="SAM" id="Phobius"/>
    </source>
</evidence>
<evidence type="ECO:0000313" key="6">
    <source>
        <dbReference type="Proteomes" id="UP000242915"/>
    </source>
</evidence>
<gene>
    <name evidence="5" type="ORF">SAMN05216255_0926</name>
</gene>
<accession>A0A239A776</accession>
<dbReference type="RefSeq" id="WP_089358926.1">
    <property type="nucleotide sequence ID" value="NZ_FZOG01000001.1"/>
</dbReference>
<name>A0A239A776_9PSED</name>
<keyword evidence="3 4" id="KW-0472">Membrane</keyword>
<feature type="transmembrane region" description="Helical" evidence="4">
    <location>
        <begin position="297"/>
        <end position="319"/>
    </location>
</feature>
<keyword evidence="6" id="KW-1185">Reference proteome</keyword>
<feature type="transmembrane region" description="Helical" evidence="4">
    <location>
        <begin position="270"/>
        <end position="291"/>
    </location>
</feature>
<dbReference type="GO" id="GO:0022857">
    <property type="term" value="F:transmembrane transporter activity"/>
    <property type="evidence" value="ECO:0007669"/>
    <property type="project" value="InterPro"/>
</dbReference>
<dbReference type="EMBL" id="FZOG01000001">
    <property type="protein sequence ID" value="SNR90914.1"/>
    <property type="molecule type" value="Genomic_DNA"/>
</dbReference>
<dbReference type="Gene3D" id="1.20.1250.20">
    <property type="entry name" value="MFS general substrate transporter like domains"/>
    <property type="match status" value="2"/>
</dbReference>
<feature type="transmembrane region" description="Helical" evidence="4">
    <location>
        <begin position="206"/>
        <end position="224"/>
    </location>
</feature>
<keyword evidence="2 4" id="KW-1133">Transmembrane helix</keyword>
<evidence type="ECO:0000313" key="5">
    <source>
        <dbReference type="EMBL" id="SNR90914.1"/>
    </source>
</evidence>
<dbReference type="Proteomes" id="UP000242915">
    <property type="component" value="Unassembled WGS sequence"/>
</dbReference>
<protein>
    <submittedName>
        <fullName evidence="5">MFS transporter, CP family, cyanate transporter</fullName>
    </submittedName>
</protein>
<proteinExistence type="predicted"/>
<feature type="transmembrane region" description="Helical" evidence="4">
    <location>
        <begin position="75"/>
        <end position="92"/>
    </location>
</feature>
<feature type="transmembrane region" description="Helical" evidence="4">
    <location>
        <begin position="331"/>
        <end position="352"/>
    </location>
</feature>
<evidence type="ECO:0000256" key="2">
    <source>
        <dbReference type="ARBA" id="ARBA00022989"/>
    </source>
</evidence>
<feature type="transmembrane region" description="Helical" evidence="4">
    <location>
        <begin position="43"/>
        <end position="63"/>
    </location>
</feature>
<feature type="transmembrane region" description="Helical" evidence="4">
    <location>
        <begin position="358"/>
        <end position="380"/>
    </location>
</feature>
<feature type="transmembrane region" description="Helical" evidence="4">
    <location>
        <begin position="98"/>
        <end position="121"/>
    </location>
</feature>
<dbReference type="InterPro" id="IPR011701">
    <property type="entry name" value="MFS"/>
</dbReference>
<keyword evidence="1 4" id="KW-0812">Transmembrane</keyword>
<dbReference type="PANTHER" id="PTHR23523">
    <property type="match status" value="1"/>
</dbReference>
<feature type="transmembrane region" description="Helical" evidence="4">
    <location>
        <begin position="133"/>
        <end position="154"/>
    </location>
</feature>
<dbReference type="AlphaFoldDB" id="A0A239A776"/>
<dbReference type="Pfam" id="PF07690">
    <property type="entry name" value="MFS_1"/>
    <property type="match status" value="1"/>
</dbReference>
<dbReference type="InterPro" id="IPR052524">
    <property type="entry name" value="MFS_Cyanate_Porter"/>
</dbReference>
<dbReference type="PANTHER" id="PTHR23523:SF2">
    <property type="entry name" value="2-NITROIMIDAZOLE TRANSPORTER"/>
    <property type="match status" value="1"/>
</dbReference>
<reference evidence="6" key="1">
    <citation type="submission" date="2017-06" db="EMBL/GenBank/DDBJ databases">
        <authorList>
            <person name="Varghese N."/>
            <person name="Submissions S."/>
        </authorList>
    </citation>
    <scope>NUCLEOTIDE SEQUENCE [LARGE SCALE GENOMIC DNA]</scope>
    <source>
        <strain evidence="6">CIP 108523</strain>
    </source>
</reference>
<evidence type="ECO:0000256" key="3">
    <source>
        <dbReference type="ARBA" id="ARBA00023136"/>
    </source>
</evidence>